<sequence>MNDMKITIPMPLANRILTGLAKKMIFSKTGIKTDMHLKELCVSTSEEKINLHVNADISVGAKDLEKVIKILK</sequence>
<dbReference type="Proteomes" id="UP000005561">
    <property type="component" value="Unassembled WGS sequence"/>
</dbReference>
<protein>
    <submittedName>
        <fullName evidence="1">Uncharacterized protein</fullName>
    </submittedName>
</protein>
<gene>
    <name evidence="1" type="ORF">BRYFOR_08573</name>
</gene>
<name>C6LIU3_9FIRM</name>
<dbReference type="RefSeq" id="WP_006863342.1">
    <property type="nucleotide sequence ID" value="NZ_ACCL02000018.1"/>
</dbReference>
<reference evidence="1" key="1">
    <citation type="submission" date="2009-07" db="EMBL/GenBank/DDBJ databases">
        <authorList>
            <person name="Weinstock G."/>
            <person name="Sodergren E."/>
            <person name="Clifton S."/>
            <person name="Fulton L."/>
            <person name="Fulton B."/>
            <person name="Courtney L."/>
            <person name="Fronick C."/>
            <person name="Harrison M."/>
            <person name="Strong C."/>
            <person name="Farmer C."/>
            <person name="Delahaunty K."/>
            <person name="Markovic C."/>
            <person name="Hall O."/>
            <person name="Minx P."/>
            <person name="Tomlinson C."/>
            <person name="Mitreva M."/>
            <person name="Nelson J."/>
            <person name="Hou S."/>
            <person name="Wollam A."/>
            <person name="Pepin K.H."/>
            <person name="Johnson M."/>
            <person name="Bhonagiri V."/>
            <person name="Nash W.E."/>
            <person name="Warren W."/>
            <person name="Chinwalla A."/>
            <person name="Mardis E.R."/>
            <person name="Wilson R.K."/>
        </authorList>
    </citation>
    <scope>NUCLEOTIDE SEQUENCE [LARGE SCALE GENOMIC DNA]</scope>
    <source>
        <strain evidence="1">DSM 14469</strain>
    </source>
</reference>
<keyword evidence="2" id="KW-1185">Reference proteome</keyword>
<evidence type="ECO:0000313" key="1">
    <source>
        <dbReference type="EMBL" id="EET59482.1"/>
    </source>
</evidence>
<dbReference type="STRING" id="168384.SAMN05660368_03006"/>
<comment type="caution">
    <text evidence="1">The sequence shown here is derived from an EMBL/GenBank/DDBJ whole genome shotgun (WGS) entry which is preliminary data.</text>
</comment>
<organism evidence="1 2">
    <name type="scientific">Marvinbryantia formatexigens DSM 14469</name>
    <dbReference type="NCBI Taxonomy" id="478749"/>
    <lineage>
        <taxon>Bacteria</taxon>
        <taxon>Bacillati</taxon>
        <taxon>Bacillota</taxon>
        <taxon>Clostridia</taxon>
        <taxon>Lachnospirales</taxon>
        <taxon>Lachnospiraceae</taxon>
        <taxon>Marvinbryantia</taxon>
    </lineage>
</organism>
<proteinExistence type="predicted"/>
<evidence type="ECO:0000313" key="2">
    <source>
        <dbReference type="Proteomes" id="UP000005561"/>
    </source>
</evidence>
<dbReference type="AlphaFoldDB" id="C6LIU3"/>
<dbReference type="EMBL" id="ACCL02000018">
    <property type="protein sequence ID" value="EET59482.1"/>
    <property type="molecule type" value="Genomic_DNA"/>
</dbReference>
<accession>C6LIU3</accession>